<dbReference type="Proteomes" id="UP000603506">
    <property type="component" value="Unassembled WGS sequence"/>
</dbReference>
<dbReference type="EMBL" id="JAEUAH010000002">
    <property type="protein sequence ID" value="MBM0649688.1"/>
    <property type="molecule type" value="Genomic_DNA"/>
</dbReference>
<accession>A0ABS1YTF0</accession>
<protein>
    <submittedName>
        <fullName evidence="1">Uncharacterized protein</fullName>
    </submittedName>
</protein>
<name>A0ABS1YTF0_9FLAO</name>
<dbReference type="RefSeq" id="WP_203094494.1">
    <property type="nucleotide sequence ID" value="NZ_JAESPH010000022.1"/>
</dbReference>
<gene>
    <name evidence="1" type="ORF">JNB19_02760</name>
</gene>
<keyword evidence="2" id="KW-1185">Reference proteome</keyword>
<reference evidence="1 2" key="1">
    <citation type="submission" date="2021-01" db="EMBL/GenBank/DDBJ databases">
        <title>Evidence that Capnocytophaga endodontalis is a later homotypic synonym for Capnocytophaga genospecies AHN8471, and request for opinion on proposed recognition of strain AHN8471 as type strain of the species.</title>
        <authorList>
            <person name="Nicholson A.C."/>
            <person name="Hopper C.L."/>
            <person name="Gulvik C.A."/>
            <person name="Mcquiston J.R."/>
            <person name="Lau E.F."/>
        </authorList>
    </citation>
    <scope>NUCLEOTIDE SEQUENCE [LARGE SCALE GENOMIC DNA]</scope>
    <source>
        <strain evidence="1 2">AHN9576</strain>
    </source>
</reference>
<evidence type="ECO:0000313" key="2">
    <source>
        <dbReference type="Proteomes" id="UP000603506"/>
    </source>
</evidence>
<comment type="caution">
    <text evidence="1">The sequence shown here is derived from an EMBL/GenBank/DDBJ whole genome shotgun (WGS) entry which is preliminary data.</text>
</comment>
<proteinExistence type="predicted"/>
<evidence type="ECO:0000313" key="1">
    <source>
        <dbReference type="EMBL" id="MBM0649688.1"/>
    </source>
</evidence>
<organism evidence="1 2">
    <name type="scientific">Capnocytophaga genosp. AHN8471</name>
    <dbReference type="NCBI Taxonomy" id="327574"/>
    <lineage>
        <taxon>Bacteria</taxon>
        <taxon>Pseudomonadati</taxon>
        <taxon>Bacteroidota</taxon>
        <taxon>Flavobacteriia</taxon>
        <taxon>Flavobacteriales</taxon>
        <taxon>Flavobacteriaceae</taxon>
        <taxon>Capnocytophaga</taxon>
    </lineage>
</organism>
<sequence>MDITIPQTYEKLNAMQRGALCRILLTLENSEETPLHIVKTLISHLPNRTQQQLLQEVPFTTLWQYAEPFLTTEKLYHFPDLTKMVAPAPRLANLTIKQFSVADSLYYRLRLSQYQDELLLRQLMASLYNFADQPFDVLNLPQVAEHTDKTAITTAYEVAFAYTCCREYIISRFPKVFSAKDEKREKKDEGSSFVFRNSSLKNYTPFSKIINVMAMDQHQPLGNWHQCNATRVYDFFEVLTESILQAEQRAKNN</sequence>